<dbReference type="HAMAP" id="MF_00996">
    <property type="entry name" value="MqnD"/>
    <property type="match status" value="1"/>
</dbReference>
<keyword evidence="3 4" id="KW-0456">Lyase</keyword>
<name>A0A177E804_9BACT</name>
<dbReference type="UniPathway" id="UPA00079"/>
<gene>
    <name evidence="4" type="primary">mqnD</name>
    <name evidence="5" type="ORF">TH606_08320</name>
</gene>
<dbReference type="GO" id="GO:0016830">
    <property type="term" value="F:carbon-carbon lyase activity"/>
    <property type="evidence" value="ECO:0007669"/>
    <property type="project" value="UniProtKB-UniRule"/>
</dbReference>
<dbReference type="OrthoDB" id="9809439at2"/>
<comment type="pathway">
    <text evidence="1 4">Quinol/quinone metabolism; menaquinone biosynthesis.</text>
</comment>
<dbReference type="Pfam" id="PF02621">
    <property type="entry name" value="VitK2_biosynth"/>
    <property type="match status" value="1"/>
</dbReference>
<evidence type="ECO:0000256" key="4">
    <source>
        <dbReference type="HAMAP-Rule" id="MF_00996"/>
    </source>
</evidence>
<dbReference type="STRING" id="1795632.TH606_08320"/>
<dbReference type="Proteomes" id="UP000076964">
    <property type="component" value="Unassembled WGS sequence"/>
</dbReference>
<comment type="catalytic activity">
    <reaction evidence="4">
        <text>cyclic dehypoxanthinylfutalosinate = 1,4-dihydroxy-6-naphthoate + dihydroxyacetone</text>
        <dbReference type="Rhea" id="RHEA:33087"/>
        <dbReference type="ChEBI" id="CHEBI:16016"/>
        <dbReference type="ChEBI" id="CHEBI:64254"/>
        <dbReference type="ChEBI" id="CHEBI:64270"/>
        <dbReference type="EC" id="4.1.99.29"/>
    </reaction>
</comment>
<comment type="caution">
    <text evidence="5">The sequence shown here is derived from an EMBL/GenBank/DDBJ whole genome shotgun (WGS) entry which is preliminary data.</text>
</comment>
<feature type="binding site" evidence="4">
    <location>
        <begin position="58"/>
        <end position="60"/>
    </location>
    <ligand>
        <name>substrate</name>
    </ligand>
</feature>
<comment type="function">
    <text evidence="4">Catalyzes the conversion of cyclic dehypoxanthine futalosine (cyclic DHFL) into 1,4-dihydroxy-6-naphthoate, a step in the biosynthesis of menaquinone (MK, vitamin K2).</text>
</comment>
<dbReference type="PANTHER" id="PTHR37167:SF1">
    <property type="entry name" value="1,4-DIHYDROXY-6-NAPHTOATE SYNTHASE"/>
    <property type="match status" value="1"/>
</dbReference>
<feature type="active site" description="Proton acceptor" evidence="4">
    <location>
        <position position="149"/>
    </location>
</feature>
<protein>
    <recommendedName>
        <fullName evidence="4">1,4-dihydroxy-6-naphtoate synthase</fullName>
        <ecNumber evidence="4">4.1.99.29</ecNumber>
    </recommendedName>
    <alternativeName>
        <fullName evidence="4">Menaquinone biosynthetic enzyme MqnD</fullName>
    </alternativeName>
</protein>
<feature type="binding site" evidence="4">
    <location>
        <begin position="110"/>
        <end position="111"/>
    </location>
    <ligand>
        <name>substrate</name>
    </ligand>
</feature>
<dbReference type="AlphaFoldDB" id="A0A177E804"/>
<evidence type="ECO:0000256" key="2">
    <source>
        <dbReference type="ARBA" id="ARBA00022428"/>
    </source>
</evidence>
<dbReference type="GO" id="GO:0009234">
    <property type="term" value="P:menaquinone biosynthetic process"/>
    <property type="evidence" value="ECO:0007669"/>
    <property type="project" value="UniProtKB-UniRule"/>
</dbReference>
<dbReference type="Gene3D" id="3.40.190.10">
    <property type="entry name" value="Periplasmic binding protein-like II"/>
    <property type="match status" value="2"/>
</dbReference>
<evidence type="ECO:0000256" key="3">
    <source>
        <dbReference type="ARBA" id="ARBA00023239"/>
    </source>
</evidence>
<dbReference type="InterPro" id="IPR003773">
    <property type="entry name" value="Menaquinone_biosynth"/>
</dbReference>
<reference evidence="5 6" key="1">
    <citation type="submission" date="2016-02" db="EMBL/GenBank/DDBJ databases">
        <title>Draft genome sequence of Thermodesulfatator sp. S606.</title>
        <authorList>
            <person name="Lai Q."/>
            <person name="Cao J."/>
            <person name="Dupont S."/>
            <person name="Shao Z."/>
            <person name="Jebbar M."/>
            <person name="Alain K."/>
        </authorList>
    </citation>
    <scope>NUCLEOTIDE SEQUENCE [LARGE SCALE GENOMIC DNA]</scope>
    <source>
        <strain evidence="5 6">S606</strain>
    </source>
</reference>
<dbReference type="EC" id="4.1.99.29" evidence="4"/>
<organism evidence="5 6">
    <name type="scientific">Thermodesulfatator autotrophicus</name>
    <dbReference type="NCBI Taxonomy" id="1795632"/>
    <lineage>
        <taxon>Bacteria</taxon>
        <taxon>Pseudomonadati</taxon>
        <taxon>Thermodesulfobacteriota</taxon>
        <taxon>Thermodesulfobacteria</taxon>
        <taxon>Thermodesulfobacteriales</taxon>
        <taxon>Thermodesulfatatoraceae</taxon>
        <taxon>Thermodesulfatator</taxon>
    </lineage>
</organism>
<evidence type="ECO:0000313" key="6">
    <source>
        <dbReference type="Proteomes" id="UP000076964"/>
    </source>
</evidence>
<dbReference type="RefSeq" id="WP_068542840.1">
    <property type="nucleotide sequence ID" value="NZ_LSFI01000038.1"/>
</dbReference>
<accession>A0A177E804</accession>
<dbReference type="PANTHER" id="PTHR37167">
    <property type="entry name" value="1,4-DIHYDROXY-6-NAPHTOATE SYNTHASE"/>
    <property type="match status" value="1"/>
</dbReference>
<keyword evidence="6" id="KW-1185">Reference proteome</keyword>
<dbReference type="SUPFAM" id="SSF53850">
    <property type="entry name" value="Periplasmic binding protein-like II"/>
    <property type="match status" value="1"/>
</dbReference>
<evidence type="ECO:0000256" key="1">
    <source>
        <dbReference type="ARBA" id="ARBA00004863"/>
    </source>
</evidence>
<evidence type="ECO:0000313" key="5">
    <source>
        <dbReference type="EMBL" id="OAG27149.1"/>
    </source>
</evidence>
<dbReference type="EMBL" id="LSFI01000038">
    <property type="protein sequence ID" value="OAG27149.1"/>
    <property type="molecule type" value="Genomic_DNA"/>
</dbReference>
<comment type="similarity">
    <text evidence="4">Belongs to the MqnA/MqnD family. MqnD subfamily.</text>
</comment>
<sequence length="283" mass="32128">MPEREALSLGFSPCPNDTFIFGGLATEKIPLSFDYQFFIEDVEKLNERALKNELAVTKLSFGVFPKVIEKYQLLPIGGALGYGCGPVLVSRKKSLDLGRACLAIPGKNTTAYMLLKFYWPESGEVISLRYDEILPALLKGEVDAGLLIHETRFVYQKYNLYQIVDLGSWWEKETGLPIPLGGIFVKRALSSKTKKAVYFDIKNSLAYARQNLGDIWPFIIKHAQEIEEGVIKSHINTFVNNFTYNLGKRGREAVFFFLKKCQEKGLLTQIPEGFIFYPEEERS</sequence>
<dbReference type="InterPro" id="IPR030869">
    <property type="entry name" value="MqnD"/>
</dbReference>
<proteinExistence type="inferred from homology"/>
<keyword evidence="2 4" id="KW-0474">Menaquinone biosynthesis</keyword>
<dbReference type="CDD" id="cd13635">
    <property type="entry name" value="PBP2_Ttha1568_Mqnd"/>
    <property type="match status" value="1"/>
</dbReference>